<dbReference type="AlphaFoldDB" id="A0AAU7CHN4"/>
<dbReference type="SUPFAM" id="SSF56601">
    <property type="entry name" value="beta-lactamase/transpeptidase-like"/>
    <property type="match status" value="1"/>
</dbReference>
<reference evidence="2" key="1">
    <citation type="submission" date="2024-05" db="EMBL/GenBank/DDBJ databases">
        <title>Planctomycetes of the genus Singulisphaera possess chitinolytic capabilities.</title>
        <authorList>
            <person name="Ivanova A."/>
        </authorList>
    </citation>
    <scope>NUCLEOTIDE SEQUENCE</scope>
    <source>
        <strain evidence="2">Ch08T</strain>
    </source>
</reference>
<organism evidence="2">
    <name type="scientific">Singulisphaera sp. Ch08</name>
    <dbReference type="NCBI Taxonomy" id="3120278"/>
    <lineage>
        <taxon>Bacteria</taxon>
        <taxon>Pseudomonadati</taxon>
        <taxon>Planctomycetota</taxon>
        <taxon>Planctomycetia</taxon>
        <taxon>Isosphaerales</taxon>
        <taxon>Isosphaeraceae</taxon>
        <taxon>Singulisphaera</taxon>
    </lineage>
</organism>
<evidence type="ECO:0000259" key="1">
    <source>
        <dbReference type="Pfam" id="PF00144"/>
    </source>
</evidence>
<accession>A0AAU7CHN4</accession>
<sequence>MPSILPGIRATLARFRPTRGAASRSHRDFHPDCQFLEGRQMLSVTIQPTDAVAGQVLAAGASAPRPSSPSPSQIQTAAARGQARREAYLATVQRVLAEFHAPGAVAGVWVPGQRPWVTAQGVANVETGQSISIDDRFPIRSITKSFTVTRILQLARERRLSLNDPISDYVEGIPNGDQITLAQLAGMNSGVKNYTQAPRFIEQFAGDFTRPWTPREIVDTTIPDSPVFAPGTQYNYSNTNTILLGMVVEQVTARPIAATFQTRILNPLRMKDTSYPNDASIPSPHPTPYLVDPATGDLEEAPAVNLSSLGAAGGLVSSIQDLRRWGVALGTGRLVGPRLHRLSERLTRPATDGPEYDRYGLGIGELKGWWGHSGEALGFQAAVFYQPRTRAVIAVALNSSQSTHVAVEIFKALADKVGGRFRAAERRSDPSRYRFPNPCTQGR</sequence>
<dbReference type="PANTHER" id="PTHR46825">
    <property type="entry name" value="D-ALANYL-D-ALANINE-CARBOXYPEPTIDASE/ENDOPEPTIDASE AMPH"/>
    <property type="match status" value="1"/>
</dbReference>
<name>A0AAU7CHN4_9BACT</name>
<proteinExistence type="predicted"/>
<dbReference type="EC" id="3.1.1.103" evidence="2"/>
<dbReference type="RefSeq" id="WP_406697822.1">
    <property type="nucleotide sequence ID" value="NZ_CP155447.1"/>
</dbReference>
<dbReference type="EMBL" id="CP155447">
    <property type="protein sequence ID" value="XBH05017.1"/>
    <property type="molecule type" value="Genomic_DNA"/>
</dbReference>
<dbReference type="InterPro" id="IPR012338">
    <property type="entry name" value="Beta-lactam/transpept-like"/>
</dbReference>
<dbReference type="InterPro" id="IPR050491">
    <property type="entry name" value="AmpC-like"/>
</dbReference>
<dbReference type="InterPro" id="IPR001466">
    <property type="entry name" value="Beta-lactam-related"/>
</dbReference>
<dbReference type="GO" id="GO:0016787">
    <property type="term" value="F:hydrolase activity"/>
    <property type="evidence" value="ECO:0007669"/>
    <property type="project" value="UniProtKB-KW"/>
</dbReference>
<dbReference type="Pfam" id="PF00144">
    <property type="entry name" value="Beta-lactamase"/>
    <property type="match status" value="1"/>
</dbReference>
<evidence type="ECO:0000313" key="2">
    <source>
        <dbReference type="EMBL" id="XBH05017.1"/>
    </source>
</evidence>
<gene>
    <name evidence="2" type="ORF">V5E97_03080</name>
</gene>
<feature type="domain" description="Beta-lactamase-related" evidence="1">
    <location>
        <begin position="92"/>
        <end position="409"/>
    </location>
</feature>
<dbReference type="Gene3D" id="3.40.710.10">
    <property type="entry name" value="DD-peptidase/beta-lactamase superfamily"/>
    <property type="match status" value="1"/>
</dbReference>
<dbReference type="PANTHER" id="PTHR46825:SF7">
    <property type="entry name" value="D-ALANYL-D-ALANINE CARBOXYPEPTIDASE"/>
    <property type="match status" value="1"/>
</dbReference>
<protein>
    <submittedName>
        <fullName evidence="2">Serine hydrolase domain-containing protein</fullName>
        <ecNumber evidence="2">3.1.1.103</ecNumber>
    </submittedName>
</protein>
<keyword evidence="2" id="KW-0378">Hydrolase</keyword>